<gene>
    <name evidence="5" type="ORF">BMF94_1670</name>
</gene>
<dbReference type="GO" id="GO:0042393">
    <property type="term" value="F:histone binding"/>
    <property type="evidence" value="ECO:0007669"/>
    <property type="project" value="TreeGrafter"/>
</dbReference>
<evidence type="ECO:0000313" key="6">
    <source>
        <dbReference type="Proteomes" id="UP000237144"/>
    </source>
</evidence>
<dbReference type="GO" id="GO:0034080">
    <property type="term" value="P:CENP-A containing chromatin assembly"/>
    <property type="evidence" value="ECO:0007669"/>
    <property type="project" value="TreeGrafter"/>
</dbReference>
<dbReference type="OrthoDB" id="5587616at2759"/>
<feature type="compositionally biased region" description="Acidic residues" evidence="3">
    <location>
        <begin position="124"/>
        <end position="150"/>
    </location>
</feature>
<dbReference type="InterPro" id="IPR011990">
    <property type="entry name" value="TPR-like_helical_dom_sf"/>
</dbReference>
<feature type="region of interest" description="Disordered" evidence="3">
    <location>
        <begin position="393"/>
        <end position="434"/>
    </location>
</feature>
<name>A0A2S5BEV7_9BASI</name>
<dbReference type="AlphaFoldDB" id="A0A2S5BEV7"/>
<dbReference type="EMBL" id="PJQD01000018">
    <property type="protein sequence ID" value="POY75299.1"/>
    <property type="molecule type" value="Genomic_DNA"/>
</dbReference>
<sequence length="434" mass="45401">MSTAAAPPTDDHLARGIRSLALKHWSNACDHLAQAVEQATAKYGDLAPENVEPLILYGKALLGSAIAQSAVLGGAAPTGPTGEEAASSTAGPSTSAASTSNGNGQSANAAAAGPSKPNFHFGGDGEDDDEDDDGEEDGQEGEQEGADGEGEAASGDREDDLESAFQVLDMARATLEKELNGAASLSESKTEQENAEKATLEKKEKLAEVHRLLGDVATESEQFEPAVEEYTAALEVLSTVYSPSNRALSELHMLIALALDFVPNGNDRAVLHAEKAKKVLLLKLDELEAVKEGDRDDKTKREIEDIKGLMGDVDMKIEDLRTVPVAPAPSAADSALEAFLRQSSATLRADPAAPVNDLSSLVKKKKKVEPAPGIIQEEVKEPAVEENVIVIKKQEGDEVPDGKRKADDDATTVGEGVAKKAKVEGDDGEAGPAP</sequence>
<feature type="compositionally biased region" description="Low complexity" evidence="3">
    <location>
        <begin position="85"/>
        <end position="115"/>
    </location>
</feature>
<evidence type="ECO:0000256" key="3">
    <source>
        <dbReference type="SAM" id="MobiDB-lite"/>
    </source>
</evidence>
<evidence type="ECO:0000259" key="4">
    <source>
        <dbReference type="Pfam" id="PF10516"/>
    </source>
</evidence>
<dbReference type="STRING" id="741276.A0A2S5BEV7"/>
<keyword evidence="6" id="KW-1185">Reference proteome</keyword>
<dbReference type="PANTHER" id="PTHR15081">
    <property type="entry name" value="NUCLEAR AUTOANTIGENIC SPERM PROTEIN NASP -RELATED"/>
    <property type="match status" value="1"/>
</dbReference>
<dbReference type="Proteomes" id="UP000237144">
    <property type="component" value="Unassembled WGS sequence"/>
</dbReference>
<feature type="domain" description="Tetratricopeptide SHNi-TPR" evidence="4">
    <location>
        <begin position="207"/>
        <end position="243"/>
    </location>
</feature>
<dbReference type="InterPro" id="IPR019544">
    <property type="entry name" value="Tetratricopeptide_SHNi-TPR_dom"/>
</dbReference>
<reference evidence="5 6" key="1">
    <citation type="journal article" date="2018" name="Front. Microbiol.">
        <title>Prospects for Fungal Bioremediation of Acidic Radioactive Waste Sites: Characterization and Genome Sequence of Rhodotorula taiwanensis MD1149.</title>
        <authorList>
            <person name="Tkavc R."/>
            <person name="Matrosova V.Y."/>
            <person name="Grichenko O.E."/>
            <person name="Gostincar C."/>
            <person name="Volpe R.P."/>
            <person name="Klimenkova P."/>
            <person name="Gaidamakova E.K."/>
            <person name="Zhou C.E."/>
            <person name="Stewart B.J."/>
            <person name="Lyman M.G."/>
            <person name="Malfatti S.A."/>
            <person name="Rubinfeld B."/>
            <person name="Courtot M."/>
            <person name="Singh J."/>
            <person name="Dalgard C.L."/>
            <person name="Hamilton T."/>
            <person name="Frey K.G."/>
            <person name="Gunde-Cimerman N."/>
            <person name="Dugan L."/>
            <person name="Daly M.J."/>
        </authorList>
    </citation>
    <scope>NUCLEOTIDE SEQUENCE [LARGE SCALE GENOMIC DNA]</scope>
    <source>
        <strain evidence="5 6">MD1149</strain>
    </source>
</reference>
<feature type="compositionally biased region" description="Basic and acidic residues" evidence="3">
    <location>
        <begin position="393"/>
        <end position="408"/>
    </location>
</feature>
<evidence type="ECO:0000256" key="1">
    <source>
        <dbReference type="ARBA" id="ARBA00022737"/>
    </source>
</evidence>
<keyword evidence="2" id="KW-0802">TPR repeat</keyword>
<dbReference type="PANTHER" id="PTHR15081:SF1">
    <property type="entry name" value="NUCLEAR AUTOANTIGENIC SPERM PROTEIN"/>
    <property type="match status" value="1"/>
</dbReference>
<evidence type="ECO:0000256" key="2">
    <source>
        <dbReference type="ARBA" id="ARBA00022803"/>
    </source>
</evidence>
<dbReference type="GO" id="GO:0006335">
    <property type="term" value="P:DNA replication-dependent chromatin assembly"/>
    <property type="evidence" value="ECO:0007669"/>
    <property type="project" value="TreeGrafter"/>
</dbReference>
<comment type="caution">
    <text evidence="5">The sequence shown here is derived from an EMBL/GenBank/DDBJ whole genome shotgun (WGS) entry which is preliminary data.</text>
</comment>
<evidence type="ECO:0000313" key="5">
    <source>
        <dbReference type="EMBL" id="POY75299.1"/>
    </source>
</evidence>
<proteinExistence type="predicted"/>
<dbReference type="Pfam" id="PF10516">
    <property type="entry name" value="SHNi-TPR"/>
    <property type="match status" value="1"/>
</dbReference>
<organism evidence="5 6">
    <name type="scientific">Rhodotorula taiwanensis</name>
    <dbReference type="NCBI Taxonomy" id="741276"/>
    <lineage>
        <taxon>Eukaryota</taxon>
        <taxon>Fungi</taxon>
        <taxon>Dikarya</taxon>
        <taxon>Basidiomycota</taxon>
        <taxon>Pucciniomycotina</taxon>
        <taxon>Microbotryomycetes</taxon>
        <taxon>Sporidiobolales</taxon>
        <taxon>Sporidiobolaceae</taxon>
        <taxon>Rhodotorula</taxon>
    </lineage>
</organism>
<feature type="region of interest" description="Disordered" evidence="3">
    <location>
        <begin position="75"/>
        <end position="158"/>
    </location>
</feature>
<dbReference type="GO" id="GO:0005654">
    <property type="term" value="C:nucleoplasm"/>
    <property type="evidence" value="ECO:0007669"/>
    <property type="project" value="TreeGrafter"/>
</dbReference>
<protein>
    <recommendedName>
        <fullName evidence="4">Tetratricopeptide SHNi-TPR domain-containing protein</fullName>
    </recommendedName>
</protein>
<dbReference type="Gene3D" id="1.25.40.10">
    <property type="entry name" value="Tetratricopeptide repeat domain"/>
    <property type="match status" value="1"/>
</dbReference>
<dbReference type="InterPro" id="IPR051730">
    <property type="entry name" value="NASP-like"/>
</dbReference>
<keyword evidence="1" id="KW-0677">Repeat</keyword>
<accession>A0A2S5BEV7</accession>